<gene>
    <name evidence="2" type="ORF">A5642_01360</name>
</gene>
<evidence type="ECO:0000313" key="3">
    <source>
        <dbReference type="Proteomes" id="UP000093962"/>
    </source>
</evidence>
<evidence type="ECO:0000313" key="2">
    <source>
        <dbReference type="EMBL" id="OBA88100.1"/>
    </source>
</evidence>
<feature type="signal peptide" evidence="1">
    <location>
        <begin position="1"/>
        <end position="21"/>
    </location>
</feature>
<dbReference type="RefSeq" id="WP_064858546.1">
    <property type="nucleotide sequence ID" value="NZ_LZSF01000113.1"/>
</dbReference>
<proteinExistence type="predicted"/>
<dbReference type="AlphaFoldDB" id="A0A1A0MRR1"/>
<organism evidence="2 3">
    <name type="scientific">Mycolicibacterium mucogenicum</name>
    <name type="common">Mycobacterium mucogenicum</name>
    <dbReference type="NCBI Taxonomy" id="56689"/>
    <lineage>
        <taxon>Bacteria</taxon>
        <taxon>Bacillati</taxon>
        <taxon>Actinomycetota</taxon>
        <taxon>Actinomycetes</taxon>
        <taxon>Mycobacteriales</taxon>
        <taxon>Mycobacteriaceae</taxon>
        <taxon>Mycolicibacterium</taxon>
    </lineage>
</organism>
<dbReference type="EMBL" id="LZSF01000113">
    <property type="protein sequence ID" value="OBA88100.1"/>
    <property type="molecule type" value="Genomic_DNA"/>
</dbReference>
<evidence type="ECO:0000256" key="1">
    <source>
        <dbReference type="SAM" id="SignalP"/>
    </source>
</evidence>
<comment type="caution">
    <text evidence="2">The sequence shown here is derived from an EMBL/GenBank/DDBJ whole genome shotgun (WGS) entry which is preliminary data.</text>
</comment>
<protein>
    <submittedName>
        <fullName evidence="2">Uncharacterized protein</fullName>
    </submittedName>
</protein>
<feature type="chain" id="PRO_5008295268" evidence="1">
    <location>
        <begin position="22"/>
        <end position="131"/>
    </location>
</feature>
<keyword evidence="1" id="KW-0732">Signal</keyword>
<dbReference type="OrthoDB" id="3383849at2"/>
<dbReference type="Proteomes" id="UP000093962">
    <property type="component" value="Unassembled WGS sequence"/>
</dbReference>
<sequence length="131" mass="13425">MLRIVAAGLVVAVGLAPAASADPTALPEVPGSPGTTFTDDPAIIDPHPLVAESWTRLDPEPAVALNISVGSPDCYGVHATAAETDQTVVVTLTSGRRADRERMVCTMMIMPGTIVVPLANPVGTRAVLTTA</sequence>
<accession>A0A1A0MRR1</accession>
<reference evidence="2 3" key="1">
    <citation type="submission" date="2016-06" db="EMBL/GenBank/DDBJ databases">
        <authorList>
            <person name="Kjaerup R.B."/>
            <person name="Dalgaard T.S."/>
            <person name="Juul-Madsen H.R."/>
        </authorList>
    </citation>
    <scope>NUCLEOTIDE SEQUENCE [LARGE SCALE GENOMIC DNA]</scope>
    <source>
        <strain evidence="2 3">1199456.5</strain>
    </source>
</reference>
<name>A0A1A0MRR1_MYCMU</name>